<protein>
    <recommendedName>
        <fullName evidence="10">C2H2-type domain-containing protein</fullName>
    </recommendedName>
</protein>
<keyword evidence="2" id="KW-0479">Metal-binding</keyword>
<dbReference type="EMBL" id="WNKQ01000005">
    <property type="protein sequence ID" value="KAF5851513.1"/>
    <property type="molecule type" value="Genomic_DNA"/>
</dbReference>
<dbReference type="FunFam" id="3.30.160.60:FF:000614">
    <property type="entry name" value="Zinc finger protein 142"/>
    <property type="match status" value="1"/>
</dbReference>
<reference evidence="11" key="1">
    <citation type="submission" date="2019-11" db="EMBL/GenBank/DDBJ databases">
        <title>Bipolaris sorokiniana Genome sequencing.</title>
        <authorList>
            <person name="Wang H."/>
        </authorList>
    </citation>
    <scope>NUCLEOTIDE SEQUENCE</scope>
</reference>
<evidence type="ECO:0000256" key="8">
    <source>
        <dbReference type="PROSITE-ProRule" id="PRU00042"/>
    </source>
</evidence>
<evidence type="ECO:0000256" key="6">
    <source>
        <dbReference type="ARBA" id="ARBA00023125"/>
    </source>
</evidence>
<comment type="caution">
    <text evidence="11">The sequence shown here is derived from an EMBL/GenBank/DDBJ whole genome shotgun (WGS) entry which is preliminary data.</text>
</comment>
<dbReference type="SMART" id="SM00355">
    <property type="entry name" value="ZnF_C2H2"/>
    <property type="match status" value="6"/>
</dbReference>
<feature type="region of interest" description="Disordered" evidence="9">
    <location>
        <begin position="719"/>
        <end position="739"/>
    </location>
</feature>
<evidence type="ECO:0000313" key="11">
    <source>
        <dbReference type="EMBL" id="KAF5851513.1"/>
    </source>
</evidence>
<dbReference type="FunFam" id="3.30.160.60:FF:000446">
    <property type="entry name" value="Zinc finger protein"/>
    <property type="match status" value="1"/>
</dbReference>
<sequence>MSISSLQNFTDCRDKSREACLMKGSRSHGLPCNTSILLTQTPATLSFEERNQPTPKMTNSCADCDRDSAFGDDDYLRASESMFPSPVVAGTKRDANELRDDDPKSIQTAGLSSEEYPLDPQLCCNRCPENCPEAIDVRPTKRKASADKVGEFHHPTTTQSHQATEPDCPFPDDSFEKFCQECNLEPSSHSDCSVPCPANDCVQDDVCFDPRCTQKNAHCTDNCVDPDCTKVASPDQPCFCQKCNAAPCPLGDPNNECHFAHTAPTPVGTIYCYDDAPCHFQEGLHSHQGSLASFETYPCFSQTHDYHPADDVTTTTSSAPTPALSHSNYTSLESAFTTEHSPVPGKTAFSPHCFLNVAGDHCHIDNSCCHGPRRACGDAPSASQLQLDLWDASVAQGNGLATNFMNFGFNPSLPTSPISVDRSSIHTTNPFSLGDPMLGFNDHSWMLTDSAFPNVYQPASSFGTMNKLDFLASAVQNDILRPNTTISSGSSTILGAATTATGDGQTCVCKWQHGPGMLCLALFDTPEALHKHIKTMHVDNCTHCFCQWEGCDVSTKDFKQRSKLSRHLLGHAGYRPYACSYDGCDKTFATNQAKDNHERTHTGERPYVCDRCGYTTTTHTQLQTHISALHEGKKPHKCRFCEFTCADSSNLSKHERTHQTLRPYRCPQENCTFKPDCRWENLKRHLRRSGHCPQLLVETSDEYKLYRESVRREIDDWHKRNEDGGLGRAGRRKGGRTAR</sequence>
<dbReference type="SUPFAM" id="SSF57667">
    <property type="entry name" value="beta-beta-alpha zinc fingers"/>
    <property type="match status" value="3"/>
</dbReference>
<dbReference type="InterPro" id="IPR036236">
    <property type="entry name" value="Znf_C2H2_sf"/>
</dbReference>
<feature type="compositionally biased region" description="Basic residues" evidence="9">
    <location>
        <begin position="729"/>
        <end position="739"/>
    </location>
</feature>
<evidence type="ECO:0000256" key="1">
    <source>
        <dbReference type="ARBA" id="ARBA00004123"/>
    </source>
</evidence>
<dbReference type="GO" id="GO:0005634">
    <property type="term" value="C:nucleus"/>
    <property type="evidence" value="ECO:0007669"/>
    <property type="project" value="UniProtKB-SubCell"/>
</dbReference>
<evidence type="ECO:0000256" key="2">
    <source>
        <dbReference type="ARBA" id="ARBA00022723"/>
    </source>
</evidence>
<evidence type="ECO:0000313" key="12">
    <source>
        <dbReference type="Proteomes" id="UP000624244"/>
    </source>
</evidence>
<feature type="domain" description="C2H2-type" evidence="10">
    <location>
        <begin position="549"/>
        <end position="576"/>
    </location>
</feature>
<evidence type="ECO:0000256" key="7">
    <source>
        <dbReference type="ARBA" id="ARBA00023242"/>
    </source>
</evidence>
<dbReference type="PROSITE" id="PS50157">
    <property type="entry name" value="ZINC_FINGER_C2H2_2"/>
    <property type="match status" value="4"/>
</dbReference>
<keyword evidence="6" id="KW-0238">DNA-binding</keyword>
<organism evidence="11 12">
    <name type="scientific">Cochliobolus sativus</name>
    <name type="common">Common root rot and spot blotch fungus</name>
    <name type="synonym">Bipolaris sorokiniana</name>
    <dbReference type="NCBI Taxonomy" id="45130"/>
    <lineage>
        <taxon>Eukaryota</taxon>
        <taxon>Fungi</taxon>
        <taxon>Dikarya</taxon>
        <taxon>Ascomycota</taxon>
        <taxon>Pezizomycotina</taxon>
        <taxon>Dothideomycetes</taxon>
        <taxon>Pleosporomycetidae</taxon>
        <taxon>Pleosporales</taxon>
        <taxon>Pleosporineae</taxon>
        <taxon>Pleosporaceae</taxon>
        <taxon>Bipolaris</taxon>
    </lineage>
</organism>
<proteinExistence type="predicted"/>
<feature type="domain" description="C2H2-type" evidence="10">
    <location>
        <begin position="577"/>
        <end position="606"/>
    </location>
</feature>
<dbReference type="PROSITE" id="PS00028">
    <property type="entry name" value="ZINC_FINGER_C2H2_1"/>
    <property type="match status" value="2"/>
</dbReference>
<evidence type="ECO:0000256" key="9">
    <source>
        <dbReference type="SAM" id="MobiDB-lite"/>
    </source>
</evidence>
<evidence type="ECO:0000259" key="10">
    <source>
        <dbReference type="PROSITE" id="PS50157"/>
    </source>
</evidence>
<dbReference type="PANTHER" id="PTHR24379">
    <property type="entry name" value="KRAB AND ZINC FINGER DOMAIN-CONTAINING"/>
    <property type="match status" value="1"/>
</dbReference>
<keyword evidence="4 8" id="KW-0863">Zinc-finger</keyword>
<accession>A0A8H5ZJ49</accession>
<dbReference type="Gene3D" id="3.30.160.60">
    <property type="entry name" value="Classic Zinc Finger"/>
    <property type="match status" value="5"/>
</dbReference>
<dbReference type="Proteomes" id="UP000624244">
    <property type="component" value="Unassembled WGS sequence"/>
</dbReference>
<keyword evidence="3" id="KW-0677">Repeat</keyword>
<evidence type="ECO:0000256" key="4">
    <source>
        <dbReference type="ARBA" id="ARBA00022771"/>
    </source>
</evidence>
<keyword evidence="7" id="KW-0539">Nucleus</keyword>
<comment type="subcellular location">
    <subcellularLocation>
        <location evidence="1">Nucleus</location>
    </subcellularLocation>
</comment>
<keyword evidence="5" id="KW-0862">Zinc</keyword>
<dbReference type="GO" id="GO:0000978">
    <property type="term" value="F:RNA polymerase II cis-regulatory region sequence-specific DNA binding"/>
    <property type="evidence" value="ECO:0007669"/>
    <property type="project" value="UniProtKB-ARBA"/>
</dbReference>
<gene>
    <name evidence="11" type="ORF">GGP41_004338</name>
</gene>
<dbReference type="AlphaFoldDB" id="A0A8H5ZJ49"/>
<dbReference type="GO" id="GO:0000981">
    <property type="term" value="F:DNA-binding transcription factor activity, RNA polymerase II-specific"/>
    <property type="evidence" value="ECO:0007669"/>
    <property type="project" value="UniProtKB-ARBA"/>
</dbReference>
<feature type="domain" description="C2H2-type" evidence="10">
    <location>
        <begin position="607"/>
        <end position="635"/>
    </location>
</feature>
<dbReference type="PANTHER" id="PTHR24379:SF121">
    <property type="entry name" value="C2H2-TYPE DOMAIN-CONTAINING PROTEIN"/>
    <property type="match status" value="1"/>
</dbReference>
<dbReference type="GO" id="GO:0008270">
    <property type="term" value="F:zinc ion binding"/>
    <property type="evidence" value="ECO:0007669"/>
    <property type="project" value="UniProtKB-KW"/>
</dbReference>
<dbReference type="FunFam" id="3.30.160.60:FF:000125">
    <property type="entry name" value="Putative zinc finger protein 143"/>
    <property type="match status" value="1"/>
</dbReference>
<feature type="domain" description="C2H2-type" evidence="10">
    <location>
        <begin position="636"/>
        <end position="663"/>
    </location>
</feature>
<name>A0A8H5ZJ49_COCSA</name>
<dbReference type="InterPro" id="IPR013087">
    <property type="entry name" value="Znf_C2H2_type"/>
</dbReference>
<evidence type="ECO:0000256" key="3">
    <source>
        <dbReference type="ARBA" id="ARBA00022737"/>
    </source>
</evidence>
<evidence type="ECO:0000256" key="5">
    <source>
        <dbReference type="ARBA" id="ARBA00022833"/>
    </source>
</evidence>